<proteinExistence type="predicted"/>
<accession>A0ABS0IZJ7</accession>
<reference evidence="1 2" key="1">
    <citation type="submission" date="2019-08" db="EMBL/GenBank/DDBJ databases">
        <authorList>
            <person name="Luo N."/>
        </authorList>
    </citation>
    <scope>NUCLEOTIDE SEQUENCE [LARGE SCALE GENOMIC DNA]</scope>
    <source>
        <strain evidence="1 2">NCIMB 9442</strain>
    </source>
</reference>
<name>A0ABS0IZJ7_9BACT</name>
<evidence type="ECO:0000313" key="1">
    <source>
        <dbReference type="EMBL" id="MBG3875612.1"/>
    </source>
</evidence>
<dbReference type="EMBL" id="VRYY01000016">
    <property type="protein sequence ID" value="MBG3875612.1"/>
    <property type="molecule type" value="Genomic_DNA"/>
</dbReference>
<dbReference type="Proteomes" id="UP001194469">
    <property type="component" value="Unassembled WGS sequence"/>
</dbReference>
<dbReference type="RefSeq" id="WP_015946089.1">
    <property type="nucleotide sequence ID" value="NZ_VRYY01000016.1"/>
</dbReference>
<keyword evidence="2" id="KW-1185">Reference proteome</keyword>
<comment type="caution">
    <text evidence="1">The sequence shown here is derived from an EMBL/GenBank/DDBJ whole genome shotgun (WGS) entry which is preliminary data.</text>
</comment>
<evidence type="ECO:0000313" key="2">
    <source>
        <dbReference type="Proteomes" id="UP001194469"/>
    </source>
</evidence>
<organism evidence="1 2">
    <name type="scientific">Nitratidesulfovibrio oxamicus</name>
    <dbReference type="NCBI Taxonomy" id="32016"/>
    <lineage>
        <taxon>Bacteria</taxon>
        <taxon>Pseudomonadati</taxon>
        <taxon>Thermodesulfobacteriota</taxon>
        <taxon>Desulfovibrionia</taxon>
        <taxon>Desulfovibrionales</taxon>
        <taxon>Desulfovibrionaceae</taxon>
        <taxon>Nitratidesulfovibrio</taxon>
    </lineage>
</organism>
<protein>
    <submittedName>
        <fullName evidence="1">Uncharacterized protein</fullName>
    </submittedName>
</protein>
<gene>
    <name evidence="1" type="ORF">FVW20_00855</name>
</gene>
<sequence length="63" mass="6602">MREIREELIRLARESGLPVPVDASVTEVVQLLGSDAHLSPDLCEALNHILAGLGGVAVPAACK</sequence>